<comment type="caution">
    <text evidence="3">The sequence shown here is derived from an EMBL/GenBank/DDBJ whole genome shotgun (WGS) entry which is preliminary data.</text>
</comment>
<reference evidence="3 4" key="1">
    <citation type="journal article" date="2016" name="Genome Announc.">
        <title>Draft Genome Sequences of Five Rapidly Growing Mycobacterium Species, M. thermoresistibile, M. fortuitum subsp. acetamidolyticum, M. canariasense, M. brisbanense, and M. novocastrense.</title>
        <authorList>
            <person name="Katahira K."/>
            <person name="Ogura Y."/>
            <person name="Gotoh Y."/>
            <person name="Hayashi T."/>
        </authorList>
    </citation>
    <scope>NUCLEOTIDE SEQUENCE [LARGE SCALE GENOMIC DNA]</scope>
    <source>
        <strain evidence="3 4">JCM6362</strain>
    </source>
</reference>
<dbReference type="AlphaFoldDB" id="A0A100XHV4"/>
<dbReference type="Pfam" id="PF26525">
    <property type="entry name" value="DUF8174"/>
    <property type="match status" value="1"/>
</dbReference>
<dbReference type="InterPro" id="IPR058487">
    <property type="entry name" value="DUF8174"/>
</dbReference>
<sequence>MPYPEPAGSAYPGMLPPPVQYPGRRWRRVLTVLAVIGVVVGAGAAVVFATRGGSGRPGAGFTETAARAEIQRYLDALADGDDETVARHALCGMYDEVKQRRSDLEVATLNSDAFRKQYDRAEVTGIDKMVRLSVNQARVLFSMRVVPAGGTSAREPAETEVQGIAELLYQDNEILVCNYLVRTGSQY</sequence>
<keyword evidence="1" id="KW-0812">Transmembrane</keyword>
<dbReference type="OMA" id="YPKRRRW"/>
<organism evidence="3 4">
    <name type="scientific">Mycolicibacterium thermoresistibile</name>
    <name type="common">Mycobacterium thermoresistibile</name>
    <dbReference type="NCBI Taxonomy" id="1797"/>
    <lineage>
        <taxon>Bacteria</taxon>
        <taxon>Bacillati</taxon>
        <taxon>Actinomycetota</taxon>
        <taxon>Actinomycetes</taxon>
        <taxon>Mycobacteriales</taxon>
        <taxon>Mycobacteriaceae</taxon>
        <taxon>Mycolicibacterium</taxon>
    </lineage>
</organism>
<gene>
    <name evidence="3" type="ORF">RMCT_3864</name>
</gene>
<protein>
    <recommendedName>
        <fullName evidence="2">DUF8174 domain-containing protein</fullName>
    </recommendedName>
</protein>
<reference evidence="4" key="2">
    <citation type="submission" date="2016-02" db="EMBL/GenBank/DDBJ databases">
        <title>Draft genome sequence of five rapidly growing Mycobacterium species.</title>
        <authorList>
            <person name="Katahira K."/>
            <person name="Gotou Y."/>
            <person name="Iida K."/>
            <person name="Ogura Y."/>
            <person name="Hayashi T."/>
        </authorList>
    </citation>
    <scope>NUCLEOTIDE SEQUENCE [LARGE SCALE GENOMIC DNA]</scope>
    <source>
        <strain evidence="4">JCM6362</strain>
    </source>
</reference>
<dbReference type="RefSeq" id="WP_003924702.1">
    <property type="nucleotide sequence ID" value="NZ_BCTB01000049.1"/>
</dbReference>
<proteinExistence type="predicted"/>
<evidence type="ECO:0000313" key="4">
    <source>
        <dbReference type="Proteomes" id="UP000069654"/>
    </source>
</evidence>
<evidence type="ECO:0000259" key="2">
    <source>
        <dbReference type="Pfam" id="PF26525"/>
    </source>
</evidence>
<evidence type="ECO:0000256" key="1">
    <source>
        <dbReference type="SAM" id="Phobius"/>
    </source>
</evidence>
<feature type="transmembrane region" description="Helical" evidence="1">
    <location>
        <begin position="29"/>
        <end position="49"/>
    </location>
</feature>
<dbReference type="Proteomes" id="UP000069654">
    <property type="component" value="Unassembled WGS sequence"/>
</dbReference>
<name>A0A100XHV4_MYCTH</name>
<dbReference type="EMBL" id="BCTB01000049">
    <property type="protein sequence ID" value="GAT16895.1"/>
    <property type="molecule type" value="Genomic_DNA"/>
</dbReference>
<feature type="domain" description="DUF8174" evidence="2">
    <location>
        <begin position="58"/>
        <end position="182"/>
    </location>
</feature>
<accession>A0A100XHV4</accession>
<evidence type="ECO:0000313" key="3">
    <source>
        <dbReference type="EMBL" id="GAT16895.1"/>
    </source>
</evidence>
<keyword evidence="1" id="KW-1133">Transmembrane helix</keyword>
<keyword evidence="1" id="KW-0472">Membrane</keyword>